<keyword evidence="3" id="KW-0812">Transmembrane</keyword>
<evidence type="ECO:0000313" key="5">
    <source>
        <dbReference type="EMBL" id="CCM17913.1"/>
    </source>
</evidence>
<keyword evidence="4" id="KW-0732">Signal</keyword>
<protein>
    <recommendedName>
        <fullName evidence="6">Surface antigen protein 2</fullName>
    </recommendedName>
</protein>
<keyword evidence="3" id="KW-0472">Membrane</keyword>
<evidence type="ECO:0000256" key="4">
    <source>
        <dbReference type="SAM" id="SignalP"/>
    </source>
</evidence>
<dbReference type="SUPFAM" id="SSF52058">
    <property type="entry name" value="L domain-like"/>
    <property type="match status" value="1"/>
</dbReference>
<evidence type="ECO:0008006" key="6">
    <source>
        <dbReference type="Google" id="ProtNLM"/>
    </source>
</evidence>
<feature type="signal peptide" evidence="4">
    <location>
        <begin position="1"/>
        <end position="30"/>
    </location>
</feature>
<dbReference type="InterPro" id="IPR051848">
    <property type="entry name" value="PGIP"/>
</dbReference>
<gene>
    <name evidence="5" type="primary">LgM4147LRVhigh.31.01780.00610</name>
    <name evidence="5" type="ORF">BN36_3154060</name>
</gene>
<organism evidence="5">
    <name type="scientific">Leishmania guyanensis</name>
    <dbReference type="NCBI Taxonomy" id="5670"/>
    <lineage>
        <taxon>Eukaryota</taxon>
        <taxon>Discoba</taxon>
        <taxon>Euglenozoa</taxon>
        <taxon>Kinetoplastea</taxon>
        <taxon>Metakinetoplastina</taxon>
        <taxon>Trypanosomatida</taxon>
        <taxon>Trypanosomatidae</taxon>
        <taxon>Leishmaniinae</taxon>
        <taxon>Leishmania</taxon>
        <taxon>Leishmania guyanensis species complex</taxon>
    </lineage>
</organism>
<accession>A0A1E1J2U9</accession>
<feature type="chain" id="PRO_5009113859" description="Surface antigen protein 2" evidence="4">
    <location>
        <begin position="31"/>
        <end position="440"/>
    </location>
</feature>
<name>A0A1E1J2U9_LEIGU</name>
<sequence>MLRRLCCAFVAVALGAVVAVLGLCAPVAHGAVMDMPLPLEVAMPKRVAHGAHYSYSFTEAQSTNTLKVMQAFADAMPSMGWTGTEFCKWAGVMCYRSTVEFLSSDIGAKGTLPDLPDDVDYSNVMITTINFFNKKTAITGTLPNSWGKLQHLVNINMGSTNVSGTLPASWASLSWVQFISLPETAISGSLPASWSSMSSLMTLILYDNQLSGTLPPEWSSMDSTYILQLHNNALTGSLPESWAQMWELGKLTLIGNKFCGCIPRSWKDAPFQVVVDSANSAANCATANACATTTTTTAAPTTTTTAAPTTTTTAAPTTTTTAAPTTTTTAAPTTTTTAAPTTTTTAAPTTTTTAAPTTTTTEYPTSTTYTTLFRSCEVPHCITCMRGYSTRCDVCSSGYVVTAAQWCMKRHVDDSALFPSSTAFTAITFLGVLVVVLLSM</sequence>
<dbReference type="AlphaFoldDB" id="A0A1E1J2U9"/>
<dbReference type="Pfam" id="PF00560">
    <property type="entry name" value="LRR_1"/>
    <property type="match status" value="1"/>
</dbReference>
<dbReference type="EMBL" id="CALQ01001422">
    <property type="protein sequence ID" value="CCM17913.1"/>
    <property type="molecule type" value="Genomic_DNA"/>
</dbReference>
<evidence type="ECO:0000256" key="1">
    <source>
        <dbReference type="ARBA" id="ARBA00004196"/>
    </source>
</evidence>
<dbReference type="InterPro" id="IPR001611">
    <property type="entry name" value="Leu-rich_rpt"/>
</dbReference>
<dbReference type="InterPro" id="IPR032675">
    <property type="entry name" value="LRR_dom_sf"/>
</dbReference>
<comment type="subcellular location">
    <subcellularLocation>
        <location evidence="1">Cell envelope</location>
    </subcellularLocation>
</comment>
<feature type="region of interest" description="Disordered" evidence="2">
    <location>
        <begin position="300"/>
        <end position="360"/>
    </location>
</feature>
<feature type="transmembrane region" description="Helical" evidence="3">
    <location>
        <begin position="417"/>
        <end position="438"/>
    </location>
</feature>
<dbReference type="Gene3D" id="3.80.10.10">
    <property type="entry name" value="Ribonuclease Inhibitor"/>
    <property type="match status" value="1"/>
</dbReference>
<reference evidence="5" key="1">
    <citation type="submission" date="2012-08" db="EMBL/GenBank/DDBJ databases">
        <title>Comparative genomics of metastatic and non-metastatic Leishmania guyanensis provides insights into polygenic factors involved in Leishmania RNA virus infection.</title>
        <authorList>
            <person name="Smith D."/>
            <person name="Hertz-Fowler C."/>
            <person name="Martin R."/>
            <person name="Dickens N."/>
            <person name="Fasel N."/>
            <person name="Falquet L."/>
            <person name="Beverley S."/>
            <person name="Zangger H."/>
            <person name="Calderon-Copete S."/>
            <person name="Mottram J."/>
            <person name="Xenarios I."/>
        </authorList>
    </citation>
    <scope>NUCLEOTIDE SEQUENCE</scope>
    <source>
        <strain evidence="5">MHOM/BR/75/M4147/SSU:IR2SAT-LUC</strain>
    </source>
</reference>
<evidence type="ECO:0000256" key="3">
    <source>
        <dbReference type="SAM" id="Phobius"/>
    </source>
</evidence>
<keyword evidence="3" id="KW-1133">Transmembrane helix</keyword>
<proteinExistence type="predicted"/>
<dbReference type="PANTHER" id="PTHR48059:SF30">
    <property type="entry name" value="OS06G0587000 PROTEIN"/>
    <property type="match status" value="1"/>
</dbReference>
<dbReference type="PANTHER" id="PTHR48059">
    <property type="entry name" value="POLYGALACTURONASE INHIBITOR 1"/>
    <property type="match status" value="1"/>
</dbReference>
<evidence type="ECO:0000256" key="2">
    <source>
        <dbReference type="SAM" id="MobiDB-lite"/>
    </source>
</evidence>